<dbReference type="Proteomes" id="UP000324222">
    <property type="component" value="Unassembled WGS sequence"/>
</dbReference>
<organism evidence="1 2">
    <name type="scientific">Portunus trituberculatus</name>
    <name type="common">Swimming crab</name>
    <name type="synonym">Neptunus trituberculatus</name>
    <dbReference type="NCBI Taxonomy" id="210409"/>
    <lineage>
        <taxon>Eukaryota</taxon>
        <taxon>Metazoa</taxon>
        <taxon>Ecdysozoa</taxon>
        <taxon>Arthropoda</taxon>
        <taxon>Crustacea</taxon>
        <taxon>Multicrustacea</taxon>
        <taxon>Malacostraca</taxon>
        <taxon>Eumalacostraca</taxon>
        <taxon>Eucarida</taxon>
        <taxon>Decapoda</taxon>
        <taxon>Pleocyemata</taxon>
        <taxon>Brachyura</taxon>
        <taxon>Eubrachyura</taxon>
        <taxon>Portunoidea</taxon>
        <taxon>Portunidae</taxon>
        <taxon>Portuninae</taxon>
        <taxon>Portunus</taxon>
    </lineage>
</organism>
<name>A0A5B7IXN2_PORTR</name>
<evidence type="ECO:0000313" key="1">
    <source>
        <dbReference type="EMBL" id="MPC86227.1"/>
    </source>
</evidence>
<dbReference type="EMBL" id="VSRR010070862">
    <property type="protein sequence ID" value="MPC86227.1"/>
    <property type="molecule type" value="Genomic_DNA"/>
</dbReference>
<proteinExistence type="predicted"/>
<reference evidence="1 2" key="1">
    <citation type="submission" date="2019-05" db="EMBL/GenBank/DDBJ databases">
        <title>Another draft genome of Portunus trituberculatus and its Hox gene families provides insights of decapod evolution.</title>
        <authorList>
            <person name="Jeong J.-H."/>
            <person name="Song I."/>
            <person name="Kim S."/>
            <person name="Choi T."/>
            <person name="Kim D."/>
            <person name="Ryu S."/>
            <person name="Kim W."/>
        </authorList>
    </citation>
    <scope>NUCLEOTIDE SEQUENCE [LARGE SCALE GENOMIC DNA]</scope>
    <source>
        <tissue evidence="1">Muscle</tissue>
    </source>
</reference>
<keyword evidence="2" id="KW-1185">Reference proteome</keyword>
<evidence type="ECO:0000313" key="2">
    <source>
        <dbReference type="Proteomes" id="UP000324222"/>
    </source>
</evidence>
<comment type="caution">
    <text evidence="1">The sequence shown here is derived from an EMBL/GenBank/DDBJ whole genome shotgun (WGS) entry which is preliminary data.</text>
</comment>
<gene>
    <name evidence="1" type="ORF">E2C01_081048</name>
</gene>
<accession>A0A5B7IXN2</accession>
<protein>
    <submittedName>
        <fullName evidence="1">Uncharacterized protein</fullName>
    </submittedName>
</protein>
<sequence>MHDALAHTDPAPFPPQRLLQVAAAAAAVAAVGGAVAGGCRSQARAGASVTVRVYLHYLYLNCLFTSSCAPQYLYVRTASCRRRWCCFLLGGARPCPDGRHLAGSRGKARRGKARWPERVAARCVSPRIVCVRPKARPPPTATMVLQNIKLYRLQRLNTFQRLNALSIQDPIPEHKER</sequence>
<dbReference type="AlphaFoldDB" id="A0A5B7IXN2"/>